<evidence type="ECO:0000313" key="1">
    <source>
        <dbReference type="EMBL" id="KAF9803880.1"/>
    </source>
</evidence>
<dbReference type="EMBL" id="JADOXO010000475">
    <property type="protein sequence ID" value="KAF9803880.1"/>
    <property type="molecule type" value="Genomic_DNA"/>
</dbReference>
<sequence length="45" mass="4985">MQLRRAPKEQVSSLERCQPSVRSECSRLYAAIDAFVSAGPLRSSC</sequence>
<reference evidence="1" key="1">
    <citation type="submission" date="2020-11" db="EMBL/GenBank/DDBJ databases">
        <authorList>
            <person name="Koelle M."/>
            <person name="Horta M.A.C."/>
            <person name="Nowrousian M."/>
            <person name="Ohm R.A."/>
            <person name="Benz P."/>
            <person name="Pilgard A."/>
        </authorList>
    </citation>
    <scope>NUCLEOTIDE SEQUENCE</scope>
    <source>
        <strain evidence="1">FPRL280</strain>
    </source>
</reference>
<accession>A0A8H7TY50</accession>
<comment type="caution">
    <text evidence="1">The sequence shown here is derived from an EMBL/GenBank/DDBJ whole genome shotgun (WGS) entry which is preliminary data.</text>
</comment>
<proteinExistence type="predicted"/>
<dbReference type="Proteomes" id="UP000639403">
    <property type="component" value="Unassembled WGS sequence"/>
</dbReference>
<protein>
    <submittedName>
        <fullName evidence="1">Uncharacterized protein</fullName>
    </submittedName>
</protein>
<organism evidence="1 2">
    <name type="scientific">Rhodonia placenta</name>
    <dbReference type="NCBI Taxonomy" id="104341"/>
    <lineage>
        <taxon>Eukaryota</taxon>
        <taxon>Fungi</taxon>
        <taxon>Dikarya</taxon>
        <taxon>Basidiomycota</taxon>
        <taxon>Agaricomycotina</taxon>
        <taxon>Agaricomycetes</taxon>
        <taxon>Polyporales</taxon>
        <taxon>Adustoporiaceae</taxon>
        <taxon>Rhodonia</taxon>
    </lineage>
</organism>
<dbReference type="AlphaFoldDB" id="A0A8H7TY50"/>
<reference evidence="1" key="2">
    <citation type="journal article" name="Front. Microbiol.">
        <title>Degradative Capacity of Two Strains of Rhodonia placenta: From Phenotype to Genotype.</title>
        <authorList>
            <person name="Kolle M."/>
            <person name="Horta M.A.C."/>
            <person name="Nowrousian M."/>
            <person name="Ohm R.A."/>
            <person name="Benz J.P."/>
            <person name="Pilgard A."/>
        </authorList>
    </citation>
    <scope>NUCLEOTIDE SEQUENCE</scope>
    <source>
        <strain evidence="1">FPRL280</strain>
    </source>
</reference>
<name>A0A8H7TY50_9APHY</name>
<gene>
    <name evidence="1" type="ORF">IEO21_09553</name>
</gene>
<evidence type="ECO:0000313" key="2">
    <source>
        <dbReference type="Proteomes" id="UP000639403"/>
    </source>
</evidence>